<reference evidence="1 2" key="1">
    <citation type="submission" date="2010-12" db="EMBL/GenBank/DDBJ databases">
        <authorList>
            <person name="Muzny D."/>
            <person name="Qin X."/>
            <person name="Deng J."/>
            <person name="Jiang H."/>
            <person name="Liu Y."/>
            <person name="Qu J."/>
            <person name="Song X.-Z."/>
            <person name="Zhang L."/>
            <person name="Thornton R."/>
            <person name="Coyle M."/>
            <person name="Francisco L."/>
            <person name="Jackson L."/>
            <person name="Javaid M."/>
            <person name="Korchina V."/>
            <person name="Kovar C."/>
            <person name="Mata R."/>
            <person name="Mathew T."/>
            <person name="Ngo R."/>
            <person name="Nguyen L."/>
            <person name="Nguyen N."/>
            <person name="Okwuonu G."/>
            <person name="Ongeri F."/>
            <person name="Pham C."/>
            <person name="Simmons D."/>
            <person name="Wilczek-Boney K."/>
            <person name="Hale W."/>
            <person name="Jakkamsetti A."/>
            <person name="Pham P."/>
            <person name="Ruth R."/>
            <person name="San Lucas F."/>
            <person name="Warren J."/>
            <person name="Zhang J."/>
            <person name="Zhao Z."/>
            <person name="Zhou C."/>
            <person name="Zhu D."/>
            <person name="Lee S."/>
            <person name="Bess C."/>
            <person name="Blankenburg K."/>
            <person name="Forbes L."/>
            <person name="Fu Q."/>
            <person name="Gubbala S."/>
            <person name="Hirani K."/>
            <person name="Jayaseelan J.C."/>
            <person name="Lara F."/>
            <person name="Munidasa M."/>
            <person name="Palculict T."/>
            <person name="Patil S."/>
            <person name="Pu L.-L."/>
            <person name="Saada N."/>
            <person name="Tang L."/>
            <person name="Weissenberger G."/>
            <person name="Zhu Y."/>
            <person name="Hemphill L."/>
            <person name="Shang Y."/>
            <person name="Youmans B."/>
            <person name="Ayvaz T."/>
            <person name="Ross M."/>
            <person name="Santibanez J."/>
            <person name="Aqrawi P."/>
            <person name="Gross S."/>
            <person name="Joshi V."/>
            <person name="Fowler G."/>
            <person name="Nazareth L."/>
            <person name="Reid J."/>
            <person name="Worley K."/>
            <person name="Petrosino J."/>
            <person name="Highlander S."/>
            <person name="Gibbs R."/>
        </authorList>
    </citation>
    <scope>NUCLEOTIDE SEQUENCE [LARGE SCALE GENOMIC DNA]</scope>
    <source>
        <strain evidence="1 2">DSM 3986</strain>
    </source>
</reference>
<dbReference type="EMBL" id="AEPW01000006">
    <property type="protein sequence ID" value="EFU77876.1"/>
    <property type="molecule type" value="Genomic_DNA"/>
</dbReference>
<dbReference type="Proteomes" id="UP000003434">
    <property type="component" value="Unassembled WGS sequence"/>
</dbReference>
<comment type="caution">
    <text evidence="1">The sequence shown here is derived from an EMBL/GenBank/DDBJ whole genome shotgun (WGS) entry which is preliminary data.</text>
</comment>
<evidence type="ECO:0000313" key="1">
    <source>
        <dbReference type="EMBL" id="EFU77876.1"/>
    </source>
</evidence>
<name>E6LJT5_9FIRM</name>
<gene>
    <name evidence="1" type="ORF">HMPREF0381_0280</name>
</gene>
<sequence>MAKPCNLQGLATFFYIIQQYIKKFDLINPLFIRLYRHFQIPSVKERIIYLVRKLSELQA</sequence>
<protein>
    <submittedName>
        <fullName evidence="1">Uncharacterized protein</fullName>
    </submittedName>
</protein>
<dbReference type="HOGENOM" id="CLU_2954860_0_0_9"/>
<proteinExistence type="predicted"/>
<evidence type="ECO:0000313" key="2">
    <source>
        <dbReference type="Proteomes" id="UP000003434"/>
    </source>
</evidence>
<organism evidence="1 2">
    <name type="scientific">Lachnoanaerobaculum saburreum DSM 3986</name>
    <dbReference type="NCBI Taxonomy" id="887325"/>
    <lineage>
        <taxon>Bacteria</taxon>
        <taxon>Bacillati</taxon>
        <taxon>Bacillota</taxon>
        <taxon>Clostridia</taxon>
        <taxon>Lachnospirales</taxon>
        <taxon>Lachnospiraceae</taxon>
        <taxon>Lachnoanaerobaculum</taxon>
    </lineage>
</organism>
<dbReference type="AlphaFoldDB" id="E6LJT5"/>
<accession>E6LJT5</accession>